<dbReference type="InterPro" id="IPR010920">
    <property type="entry name" value="LSM_dom_sf"/>
</dbReference>
<keyword evidence="4" id="KW-0472">Membrane</keyword>
<evidence type="ECO:0000313" key="6">
    <source>
        <dbReference type="EMBL" id="MFD1483627.1"/>
    </source>
</evidence>
<feature type="non-terminal residue" evidence="6">
    <location>
        <position position="1"/>
    </location>
</feature>
<organism evidence="6 7">
    <name type="scientific">Paracoccus nototheniae</name>
    <dbReference type="NCBI Taxonomy" id="2489002"/>
    <lineage>
        <taxon>Bacteria</taxon>
        <taxon>Pseudomonadati</taxon>
        <taxon>Pseudomonadota</taxon>
        <taxon>Alphaproteobacteria</taxon>
        <taxon>Rhodobacterales</taxon>
        <taxon>Paracoccaceae</taxon>
        <taxon>Paracoccus</taxon>
    </lineage>
</organism>
<proteinExistence type="predicted"/>
<evidence type="ECO:0000256" key="1">
    <source>
        <dbReference type="ARBA" id="ARBA00004370"/>
    </source>
</evidence>
<gene>
    <name evidence="6" type="ORF">ACFQ5P_20285</name>
</gene>
<dbReference type="Proteomes" id="UP001597302">
    <property type="component" value="Unassembled WGS sequence"/>
</dbReference>
<evidence type="ECO:0000256" key="4">
    <source>
        <dbReference type="ARBA" id="ARBA00023136"/>
    </source>
</evidence>
<name>A0ABW4E2L4_9RHOB</name>
<evidence type="ECO:0000313" key="7">
    <source>
        <dbReference type="Proteomes" id="UP001597302"/>
    </source>
</evidence>
<dbReference type="PANTHER" id="PTHR30347:SF1">
    <property type="entry name" value="MECHANOSENSITIVE CHANNEL MSCK"/>
    <property type="match status" value="1"/>
</dbReference>
<keyword evidence="3" id="KW-1133">Transmembrane helix</keyword>
<sequence>IGAGILMSDRSFKRGDLIEGGGLKGVVEEVGMRSTRLRTMDGNVVVVPNVKLADDNLHNWGKPKIAGVDLNIAISIASDTPRAKVDEFVEGLQAAFARQTNARPGARAALDEIGPASLVIKLGGSFDAGTDTTAVKHQLLGDVVDLARGLGVDFAVPTSRVHYVEPAMAMSFANRTKTPAAAQ</sequence>
<dbReference type="RefSeq" id="WP_379107758.1">
    <property type="nucleotide sequence ID" value="NZ_JBHTOQ010000093.1"/>
</dbReference>
<evidence type="ECO:0000259" key="5">
    <source>
        <dbReference type="Pfam" id="PF00924"/>
    </source>
</evidence>
<dbReference type="Pfam" id="PF00924">
    <property type="entry name" value="MS_channel_2nd"/>
    <property type="match status" value="1"/>
</dbReference>
<dbReference type="InterPro" id="IPR052702">
    <property type="entry name" value="MscS-like_channel"/>
</dbReference>
<comment type="caution">
    <text evidence="6">The sequence shown here is derived from an EMBL/GenBank/DDBJ whole genome shotgun (WGS) entry which is preliminary data.</text>
</comment>
<accession>A0ABW4E2L4</accession>
<dbReference type="InterPro" id="IPR006685">
    <property type="entry name" value="MscS_channel_2nd"/>
</dbReference>
<keyword evidence="2" id="KW-0812">Transmembrane</keyword>
<dbReference type="InterPro" id="IPR023408">
    <property type="entry name" value="MscS_beta-dom_sf"/>
</dbReference>
<dbReference type="Gene3D" id="2.30.30.60">
    <property type="match status" value="1"/>
</dbReference>
<reference evidence="7" key="1">
    <citation type="journal article" date="2019" name="Int. J. Syst. Evol. Microbiol.">
        <title>The Global Catalogue of Microorganisms (GCM) 10K type strain sequencing project: providing services to taxonomists for standard genome sequencing and annotation.</title>
        <authorList>
            <consortium name="The Broad Institute Genomics Platform"/>
            <consortium name="The Broad Institute Genome Sequencing Center for Infectious Disease"/>
            <person name="Wu L."/>
            <person name="Ma J."/>
        </authorList>
    </citation>
    <scope>NUCLEOTIDE SEQUENCE [LARGE SCALE GENOMIC DNA]</scope>
    <source>
        <strain evidence="7">CCM 8875</strain>
    </source>
</reference>
<dbReference type="SUPFAM" id="SSF50182">
    <property type="entry name" value="Sm-like ribonucleoproteins"/>
    <property type="match status" value="1"/>
</dbReference>
<keyword evidence="7" id="KW-1185">Reference proteome</keyword>
<evidence type="ECO:0000256" key="3">
    <source>
        <dbReference type="ARBA" id="ARBA00022989"/>
    </source>
</evidence>
<dbReference type="PANTHER" id="PTHR30347">
    <property type="entry name" value="POTASSIUM CHANNEL RELATED"/>
    <property type="match status" value="1"/>
</dbReference>
<evidence type="ECO:0000256" key="2">
    <source>
        <dbReference type="ARBA" id="ARBA00022692"/>
    </source>
</evidence>
<dbReference type="EMBL" id="JBHTOQ010000093">
    <property type="protein sequence ID" value="MFD1483627.1"/>
    <property type="molecule type" value="Genomic_DNA"/>
</dbReference>
<comment type="subcellular location">
    <subcellularLocation>
        <location evidence="1">Membrane</location>
    </subcellularLocation>
</comment>
<feature type="domain" description="Mechanosensitive ion channel MscS" evidence="5">
    <location>
        <begin position="5"/>
        <end position="61"/>
    </location>
</feature>
<protein>
    <submittedName>
        <fullName evidence="6">Mechanosensitive ion channel family protein</fullName>
    </submittedName>
</protein>